<proteinExistence type="predicted"/>
<sequence>MPIRILSRILASALRLGTPAAYSTHHFYSIFTQASYKSQGGNPHD</sequence>
<organism evidence="1 2">
    <name type="scientific">Pseudomonas putida</name>
    <name type="common">Arthrobacter siderocapsulatus</name>
    <dbReference type="NCBI Taxonomy" id="303"/>
    <lineage>
        <taxon>Bacteria</taxon>
        <taxon>Pseudomonadati</taxon>
        <taxon>Pseudomonadota</taxon>
        <taxon>Gammaproteobacteria</taxon>
        <taxon>Pseudomonadales</taxon>
        <taxon>Pseudomonadaceae</taxon>
        <taxon>Pseudomonas</taxon>
    </lineage>
</organism>
<protein>
    <submittedName>
        <fullName evidence="1">Uncharacterized protein</fullName>
    </submittedName>
</protein>
<evidence type="ECO:0000313" key="1">
    <source>
        <dbReference type="EMBL" id="ROQ51825.1"/>
    </source>
</evidence>
<dbReference type="EMBL" id="RJUR01000012">
    <property type="protein sequence ID" value="ROQ51825.1"/>
    <property type="molecule type" value="Genomic_DNA"/>
</dbReference>
<comment type="caution">
    <text evidence="1">The sequence shown here is derived from an EMBL/GenBank/DDBJ whole genome shotgun (WGS) entry which is preliminary data.</text>
</comment>
<reference evidence="1 2" key="1">
    <citation type="submission" date="2018-11" db="EMBL/GenBank/DDBJ databases">
        <title>Genomic analyses of the natural microbiome of Caenorhabditis elegans.</title>
        <authorList>
            <person name="Samuel B."/>
        </authorList>
    </citation>
    <scope>NUCLEOTIDE SEQUENCE [LARGE SCALE GENOMIC DNA]</scope>
    <source>
        <strain evidence="1 2">BIGb0473</strain>
    </source>
</reference>
<accession>A0A9X8EJ98</accession>
<dbReference type="AlphaFoldDB" id="A0A9X8EJ98"/>
<name>A0A9X8EJ98_PSEPU</name>
<evidence type="ECO:0000313" key="2">
    <source>
        <dbReference type="Proteomes" id="UP000269115"/>
    </source>
</evidence>
<gene>
    <name evidence="1" type="ORF">EDF85_2296</name>
</gene>
<dbReference type="Proteomes" id="UP000269115">
    <property type="component" value="Unassembled WGS sequence"/>
</dbReference>